<evidence type="ECO:0000256" key="4">
    <source>
        <dbReference type="ARBA" id="ARBA00022807"/>
    </source>
</evidence>
<evidence type="ECO:0000256" key="3">
    <source>
        <dbReference type="ARBA" id="ARBA00022801"/>
    </source>
</evidence>
<dbReference type="Proteomes" id="UP001418222">
    <property type="component" value="Unassembled WGS sequence"/>
</dbReference>
<protein>
    <submittedName>
        <fullName evidence="7">Ubiquitin-like-specific protease 1B</fullName>
    </submittedName>
</protein>
<evidence type="ECO:0000256" key="1">
    <source>
        <dbReference type="ARBA" id="ARBA00005234"/>
    </source>
</evidence>
<feature type="region of interest" description="Disordered" evidence="5">
    <location>
        <begin position="289"/>
        <end position="361"/>
    </location>
</feature>
<organism evidence="7 8">
    <name type="scientific">Platanthera zijinensis</name>
    <dbReference type="NCBI Taxonomy" id="2320716"/>
    <lineage>
        <taxon>Eukaryota</taxon>
        <taxon>Viridiplantae</taxon>
        <taxon>Streptophyta</taxon>
        <taxon>Embryophyta</taxon>
        <taxon>Tracheophyta</taxon>
        <taxon>Spermatophyta</taxon>
        <taxon>Magnoliopsida</taxon>
        <taxon>Liliopsida</taxon>
        <taxon>Asparagales</taxon>
        <taxon>Orchidaceae</taxon>
        <taxon>Orchidoideae</taxon>
        <taxon>Orchideae</taxon>
        <taxon>Orchidinae</taxon>
        <taxon>Platanthera</taxon>
    </lineage>
</organism>
<evidence type="ECO:0000313" key="8">
    <source>
        <dbReference type="Proteomes" id="UP001418222"/>
    </source>
</evidence>
<proteinExistence type="inferred from homology"/>
<reference evidence="7 8" key="1">
    <citation type="journal article" date="2022" name="Nat. Plants">
        <title>Genomes of leafy and leafless Platanthera orchids illuminate the evolution of mycoheterotrophy.</title>
        <authorList>
            <person name="Li M.H."/>
            <person name="Liu K.W."/>
            <person name="Li Z."/>
            <person name="Lu H.C."/>
            <person name="Ye Q.L."/>
            <person name="Zhang D."/>
            <person name="Wang J.Y."/>
            <person name="Li Y.F."/>
            <person name="Zhong Z.M."/>
            <person name="Liu X."/>
            <person name="Yu X."/>
            <person name="Liu D.K."/>
            <person name="Tu X.D."/>
            <person name="Liu B."/>
            <person name="Hao Y."/>
            <person name="Liao X.Y."/>
            <person name="Jiang Y.T."/>
            <person name="Sun W.H."/>
            <person name="Chen J."/>
            <person name="Chen Y.Q."/>
            <person name="Ai Y."/>
            <person name="Zhai J.W."/>
            <person name="Wu S.S."/>
            <person name="Zhou Z."/>
            <person name="Hsiao Y.Y."/>
            <person name="Wu W.L."/>
            <person name="Chen Y.Y."/>
            <person name="Lin Y.F."/>
            <person name="Hsu J.L."/>
            <person name="Li C.Y."/>
            <person name="Wang Z.W."/>
            <person name="Zhao X."/>
            <person name="Zhong W.Y."/>
            <person name="Ma X.K."/>
            <person name="Ma L."/>
            <person name="Huang J."/>
            <person name="Chen G.Z."/>
            <person name="Huang M.Z."/>
            <person name="Huang L."/>
            <person name="Peng D.H."/>
            <person name="Luo Y.B."/>
            <person name="Zou S.Q."/>
            <person name="Chen S.P."/>
            <person name="Lan S."/>
            <person name="Tsai W.C."/>
            <person name="Van de Peer Y."/>
            <person name="Liu Z.J."/>
        </authorList>
    </citation>
    <scope>NUCLEOTIDE SEQUENCE [LARGE SCALE GENOMIC DNA]</scope>
    <source>
        <strain evidence="7">Lor287</strain>
    </source>
</reference>
<evidence type="ECO:0000313" key="7">
    <source>
        <dbReference type="EMBL" id="KAK8946818.1"/>
    </source>
</evidence>
<keyword evidence="2 7" id="KW-0645">Protease</keyword>
<dbReference type="EMBL" id="JBBWWQ010000005">
    <property type="protein sequence ID" value="KAK8946818.1"/>
    <property type="molecule type" value="Genomic_DNA"/>
</dbReference>
<dbReference type="GO" id="GO:0016929">
    <property type="term" value="F:deSUMOylase activity"/>
    <property type="evidence" value="ECO:0007669"/>
    <property type="project" value="TreeGrafter"/>
</dbReference>
<keyword evidence="3" id="KW-0378">Hydrolase</keyword>
<dbReference type="Pfam" id="PF02902">
    <property type="entry name" value="Peptidase_C48"/>
    <property type="match status" value="1"/>
</dbReference>
<dbReference type="GO" id="GO:0006508">
    <property type="term" value="P:proteolysis"/>
    <property type="evidence" value="ECO:0007669"/>
    <property type="project" value="UniProtKB-KW"/>
</dbReference>
<keyword evidence="4" id="KW-0788">Thiol protease</keyword>
<feature type="compositionally biased region" description="Basic and acidic residues" evidence="5">
    <location>
        <begin position="289"/>
        <end position="358"/>
    </location>
</feature>
<dbReference type="PANTHER" id="PTHR12606:SF136">
    <property type="entry name" value="ULP1 PROTEASE FAMILY PROTEIN"/>
    <property type="match status" value="1"/>
</dbReference>
<sequence>MPGSRFLYSRCATKTFKENAKSLLDVLSEGSKEILRDIRILQVLDMPTIQQNIPLIYYIIRSYSVKRNVFLLGKFYVKFTVNHVAQILGLPNRGRDFHFERIPLSNIKLKTLVQELADLTVEESSPTLESRRINALIRYVLAVFFFPLKGLKVPTCLVDFKGPEDFVVVNWPKAIHSFLHSHFAAMRQIAIGEEMTNLGYLEGCSVILVVWFLEHTSIASACVEMATPRLHRWSSQLTFSALYCSRLRAILSNPNAVRRSFVYISVEEQDLLGEGEEYSSSFEVEERRSVKKEKREKEEKKKQQRLKEDNKRLRGEKEEKGEKEEIKKRVKEVKEENEKKKKKDGEVKTMKEEKEVRKEKKKRRAYKENRELIREARFKSYVDEAVGQVKIFIQDKFDRLAAMLGLANEKNVNEEDVKDGGVKDEGGKDEGVKNEGVKDEGVKDEGVKDEAVTVIKDNSAIVLHKIRRTPVKGKQKKRPDKDCWPIYPGRSALCPEDRKMITIVMERYPNPDSIVIERGNIFISRSSLIDILGTGWVCSSHLDAYAYVLNSLKEKDGSNMVNFLFVSSNHAYLKSCGKISRRLVEHITHDSVGATELIIMPCHVASHWVLLVANLKEKIWDFYDSMPNPTHKTPLRNHMRYLQEDTGDVLPSDIALWPLRVVEGVPTQDNGNDCGIFVMKYMAASLVEGPVDWSSQKDWGKDMPRIRAEMVASFCRIFQSSLLTEHGFKF</sequence>
<dbReference type="Gene3D" id="3.40.395.10">
    <property type="entry name" value="Adenoviral Proteinase, Chain A"/>
    <property type="match status" value="1"/>
</dbReference>
<evidence type="ECO:0000256" key="5">
    <source>
        <dbReference type="SAM" id="MobiDB-lite"/>
    </source>
</evidence>
<dbReference type="SUPFAM" id="SSF54001">
    <property type="entry name" value="Cysteine proteinases"/>
    <property type="match status" value="1"/>
</dbReference>
<keyword evidence="8" id="KW-1185">Reference proteome</keyword>
<evidence type="ECO:0000259" key="6">
    <source>
        <dbReference type="PROSITE" id="PS50600"/>
    </source>
</evidence>
<dbReference type="InterPro" id="IPR038765">
    <property type="entry name" value="Papain-like_cys_pep_sf"/>
</dbReference>
<feature type="region of interest" description="Disordered" evidence="5">
    <location>
        <begin position="415"/>
        <end position="444"/>
    </location>
</feature>
<gene>
    <name evidence="7" type="primary">ULP1B</name>
    <name evidence="7" type="ORF">KSP39_PZI007110</name>
</gene>
<feature type="domain" description="Ubiquitin-like protease family profile" evidence="6">
    <location>
        <begin position="521"/>
        <end position="685"/>
    </location>
</feature>
<dbReference type="GO" id="GO:0016926">
    <property type="term" value="P:protein desumoylation"/>
    <property type="evidence" value="ECO:0007669"/>
    <property type="project" value="TreeGrafter"/>
</dbReference>
<comment type="similarity">
    <text evidence="1">Belongs to the peptidase C48 family.</text>
</comment>
<comment type="caution">
    <text evidence="7">The sequence shown here is derived from an EMBL/GenBank/DDBJ whole genome shotgun (WGS) entry which is preliminary data.</text>
</comment>
<dbReference type="PROSITE" id="PS50600">
    <property type="entry name" value="ULP_PROTEASE"/>
    <property type="match status" value="1"/>
</dbReference>
<dbReference type="AlphaFoldDB" id="A0AAP0G9W9"/>
<dbReference type="InterPro" id="IPR003653">
    <property type="entry name" value="Peptidase_C48_C"/>
</dbReference>
<dbReference type="GO" id="GO:0005634">
    <property type="term" value="C:nucleus"/>
    <property type="evidence" value="ECO:0007669"/>
    <property type="project" value="TreeGrafter"/>
</dbReference>
<name>A0AAP0G9W9_9ASPA</name>
<accession>A0AAP0G9W9</accession>
<evidence type="ECO:0000256" key="2">
    <source>
        <dbReference type="ARBA" id="ARBA00022670"/>
    </source>
</evidence>
<dbReference type="PANTHER" id="PTHR12606">
    <property type="entry name" value="SENTRIN/SUMO-SPECIFIC PROTEASE"/>
    <property type="match status" value="1"/>
</dbReference>